<evidence type="ECO:0000313" key="5">
    <source>
        <dbReference type="EMBL" id="OSD06382.1"/>
    </source>
</evidence>
<protein>
    <submittedName>
        <fullName evidence="5">NAD-P-binding protein</fullName>
    </submittedName>
</protein>
<evidence type="ECO:0000313" key="6">
    <source>
        <dbReference type="Proteomes" id="UP000193067"/>
    </source>
</evidence>
<gene>
    <name evidence="5" type="ORF">PYCCODRAFT_1474548</name>
</gene>
<dbReference type="PANTHER" id="PTHR44196:SF1">
    <property type="entry name" value="DEHYDROGENASE_REDUCTASE SDR FAMILY MEMBER 7B"/>
    <property type="match status" value="1"/>
</dbReference>
<comment type="similarity">
    <text evidence="1">Belongs to the short-chain dehydrogenases/reductases (SDR) family.</text>
</comment>
<dbReference type="GO" id="GO:0016491">
    <property type="term" value="F:oxidoreductase activity"/>
    <property type="evidence" value="ECO:0007669"/>
    <property type="project" value="UniProtKB-KW"/>
</dbReference>
<evidence type="ECO:0000256" key="2">
    <source>
        <dbReference type="ARBA" id="ARBA00022857"/>
    </source>
</evidence>
<dbReference type="InterPro" id="IPR036291">
    <property type="entry name" value="NAD(P)-bd_dom_sf"/>
</dbReference>
<dbReference type="PANTHER" id="PTHR44196">
    <property type="entry name" value="DEHYDROGENASE/REDUCTASE SDR FAMILY MEMBER 7B"/>
    <property type="match status" value="1"/>
</dbReference>
<sequence>MDALASALDVVKVAVKCHPNIALLAALITGHRILQRLTRKQRSSILPRLRERVLIVGASSGIGRAIAHEYASRGSSVCVVGRREHQLNVVAEECAKLLPNQTAEDSSDKSRRILRIKADFNSVEDMVALRDQLEREWGGLDTLIVSAGVSALRPLLEVAGLERRDGAFYPPHADVEGVKHAVSAATAAMQSNYIGPLICVTTFIPLLSSTSPSPSVLLVSSLAAVVPAPTRSIYASTKGASLLLYQSLAIEHPYIAFTHIMPSSVEGDFRASAVDGGKVREADPNKHGLKREAVAKRCLEAIENGEKAVFMPVIMGRIAHFGYWLFPSLIERFAARKYKYVPA</sequence>
<name>A0A1Y2J2G3_TRAC3</name>
<reference evidence="5 6" key="1">
    <citation type="journal article" date="2015" name="Biotechnol. Biofuels">
        <title>Enhanced degradation of softwood versus hardwood by the white-rot fungus Pycnoporus coccineus.</title>
        <authorList>
            <person name="Couturier M."/>
            <person name="Navarro D."/>
            <person name="Chevret D."/>
            <person name="Henrissat B."/>
            <person name="Piumi F."/>
            <person name="Ruiz-Duenas F.J."/>
            <person name="Martinez A.T."/>
            <person name="Grigoriev I.V."/>
            <person name="Riley R."/>
            <person name="Lipzen A."/>
            <person name="Berrin J.G."/>
            <person name="Master E.R."/>
            <person name="Rosso M.N."/>
        </authorList>
    </citation>
    <scope>NUCLEOTIDE SEQUENCE [LARGE SCALE GENOMIC DNA]</scope>
    <source>
        <strain evidence="5 6">BRFM310</strain>
    </source>
</reference>
<evidence type="ECO:0000256" key="4">
    <source>
        <dbReference type="ARBA" id="ARBA00037096"/>
    </source>
</evidence>
<accession>A0A1Y2J2G3</accession>
<dbReference type="OrthoDB" id="37659at2759"/>
<dbReference type="PROSITE" id="PS00061">
    <property type="entry name" value="ADH_SHORT"/>
    <property type="match status" value="1"/>
</dbReference>
<dbReference type="Pfam" id="PF00106">
    <property type="entry name" value="adh_short"/>
    <property type="match status" value="1"/>
</dbReference>
<proteinExistence type="inferred from homology"/>
<dbReference type="PRINTS" id="PR00081">
    <property type="entry name" value="GDHRDH"/>
</dbReference>
<dbReference type="InterPro" id="IPR002347">
    <property type="entry name" value="SDR_fam"/>
</dbReference>
<dbReference type="AlphaFoldDB" id="A0A1Y2J2G3"/>
<dbReference type="STRING" id="1353009.A0A1Y2J2G3"/>
<evidence type="ECO:0000256" key="1">
    <source>
        <dbReference type="ARBA" id="ARBA00006484"/>
    </source>
</evidence>
<keyword evidence="2" id="KW-0521">NADP</keyword>
<comment type="function">
    <text evidence="4">Putative oxidoreductase.</text>
</comment>
<organism evidence="5 6">
    <name type="scientific">Trametes coccinea (strain BRFM310)</name>
    <name type="common">Pycnoporus coccineus</name>
    <dbReference type="NCBI Taxonomy" id="1353009"/>
    <lineage>
        <taxon>Eukaryota</taxon>
        <taxon>Fungi</taxon>
        <taxon>Dikarya</taxon>
        <taxon>Basidiomycota</taxon>
        <taxon>Agaricomycotina</taxon>
        <taxon>Agaricomycetes</taxon>
        <taxon>Polyporales</taxon>
        <taxon>Polyporaceae</taxon>
        <taxon>Trametes</taxon>
    </lineage>
</organism>
<dbReference type="Proteomes" id="UP000193067">
    <property type="component" value="Unassembled WGS sequence"/>
</dbReference>
<keyword evidence="6" id="KW-1185">Reference proteome</keyword>
<evidence type="ECO:0000256" key="3">
    <source>
        <dbReference type="ARBA" id="ARBA00023002"/>
    </source>
</evidence>
<keyword evidence="3" id="KW-0560">Oxidoreductase</keyword>
<dbReference type="InterPro" id="IPR020904">
    <property type="entry name" value="Sc_DH/Rdtase_CS"/>
</dbReference>
<dbReference type="SUPFAM" id="SSF51735">
    <property type="entry name" value="NAD(P)-binding Rossmann-fold domains"/>
    <property type="match status" value="1"/>
</dbReference>
<dbReference type="EMBL" id="KZ084090">
    <property type="protein sequence ID" value="OSD06382.1"/>
    <property type="molecule type" value="Genomic_DNA"/>
</dbReference>
<dbReference type="Gene3D" id="3.40.50.720">
    <property type="entry name" value="NAD(P)-binding Rossmann-like Domain"/>
    <property type="match status" value="1"/>
</dbReference>
<dbReference type="GO" id="GO:0016020">
    <property type="term" value="C:membrane"/>
    <property type="evidence" value="ECO:0007669"/>
    <property type="project" value="TreeGrafter"/>
</dbReference>